<evidence type="ECO:0000313" key="2">
    <source>
        <dbReference type="EMBL" id="JAP09577.1"/>
    </source>
</evidence>
<feature type="region of interest" description="Disordered" evidence="1">
    <location>
        <begin position="1"/>
        <end position="29"/>
    </location>
</feature>
<name>A0A0V0GPE5_SOLCH</name>
<organism evidence="2">
    <name type="scientific">Solanum chacoense</name>
    <name type="common">Chaco potato</name>
    <dbReference type="NCBI Taxonomy" id="4108"/>
    <lineage>
        <taxon>Eukaryota</taxon>
        <taxon>Viridiplantae</taxon>
        <taxon>Streptophyta</taxon>
        <taxon>Embryophyta</taxon>
        <taxon>Tracheophyta</taxon>
        <taxon>Spermatophyta</taxon>
        <taxon>Magnoliopsida</taxon>
        <taxon>eudicotyledons</taxon>
        <taxon>Gunneridae</taxon>
        <taxon>Pentapetalae</taxon>
        <taxon>asterids</taxon>
        <taxon>lamiids</taxon>
        <taxon>Solanales</taxon>
        <taxon>Solanaceae</taxon>
        <taxon>Solanoideae</taxon>
        <taxon>Solaneae</taxon>
        <taxon>Solanum</taxon>
    </lineage>
</organism>
<evidence type="ECO:0000256" key="1">
    <source>
        <dbReference type="SAM" id="MobiDB-lite"/>
    </source>
</evidence>
<dbReference type="EMBL" id="GEDG01034752">
    <property type="protein sequence ID" value="JAP09577.1"/>
    <property type="molecule type" value="Transcribed_RNA"/>
</dbReference>
<proteinExistence type="predicted"/>
<sequence>MEKGRRVDSLSTESRTVHESASESSEASTITGVSVLCVPLCCHWFLPWNSFHSKAPIFITIEAKLENR</sequence>
<reference evidence="2" key="1">
    <citation type="submission" date="2015-12" db="EMBL/GenBank/DDBJ databases">
        <title>Gene expression during late stages of embryo sac development: a critical building block for successful pollen-pistil interactions.</title>
        <authorList>
            <person name="Liu Y."/>
            <person name="Joly V."/>
            <person name="Sabar M."/>
            <person name="Matton D.P."/>
        </authorList>
    </citation>
    <scope>NUCLEOTIDE SEQUENCE</scope>
</reference>
<protein>
    <submittedName>
        <fullName evidence="2">Putative ovule protein</fullName>
    </submittedName>
</protein>
<accession>A0A0V0GPE5</accession>
<dbReference type="AlphaFoldDB" id="A0A0V0GPE5"/>